<dbReference type="EMBL" id="FLTS01000001">
    <property type="protein sequence ID" value="SBV35865.1"/>
    <property type="molecule type" value="Genomic_DNA"/>
</dbReference>
<gene>
    <name evidence="1" type="ORF">STPYR_10795</name>
</gene>
<organism evidence="1">
    <name type="scientific">uncultured Stenotrophomonas sp</name>
    <dbReference type="NCBI Taxonomy" id="165438"/>
    <lineage>
        <taxon>Bacteria</taxon>
        <taxon>Pseudomonadati</taxon>
        <taxon>Pseudomonadota</taxon>
        <taxon>Gammaproteobacteria</taxon>
        <taxon>Lysobacterales</taxon>
        <taxon>Lysobacteraceae</taxon>
        <taxon>Stenotrophomonas</taxon>
        <taxon>environmental samples</taxon>
    </lineage>
</organism>
<name>A0A1Y5Q525_9GAMM</name>
<protein>
    <submittedName>
        <fullName evidence="1">Uncharacterized protein</fullName>
    </submittedName>
</protein>
<proteinExistence type="predicted"/>
<evidence type="ECO:0000313" key="1">
    <source>
        <dbReference type="EMBL" id="SBV35865.1"/>
    </source>
</evidence>
<accession>A0A1Y5Q525</accession>
<sequence length="43" mass="4871">MVSCYQACGVSCYQAWDYRAIRRADRPQTRASIGFARPLTSLT</sequence>
<reference evidence="1" key="1">
    <citation type="submission" date="2016-03" db="EMBL/GenBank/DDBJ databases">
        <authorList>
            <person name="Ploux O."/>
        </authorList>
    </citation>
    <scope>NUCLEOTIDE SEQUENCE</scope>
    <source>
        <strain evidence="1">UC10</strain>
    </source>
</reference>
<dbReference type="AlphaFoldDB" id="A0A1Y5Q525"/>